<evidence type="ECO:0000259" key="1">
    <source>
        <dbReference type="Pfam" id="PF01408"/>
    </source>
</evidence>
<dbReference type="GO" id="GO:0000166">
    <property type="term" value="F:nucleotide binding"/>
    <property type="evidence" value="ECO:0007669"/>
    <property type="project" value="InterPro"/>
</dbReference>
<evidence type="ECO:0000259" key="2">
    <source>
        <dbReference type="Pfam" id="PF22725"/>
    </source>
</evidence>
<dbReference type="Gene3D" id="3.30.360.10">
    <property type="entry name" value="Dihydrodipicolinate Reductase, domain 2"/>
    <property type="match status" value="1"/>
</dbReference>
<dbReference type="OrthoDB" id="9815825at2"/>
<dbReference type="SUPFAM" id="SSF55347">
    <property type="entry name" value="Glyceraldehyde-3-phosphate dehydrogenase-like, C-terminal domain"/>
    <property type="match status" value="1"/>
</dbReference>
<dbReference type="InterPro" id="IPR000683">
    <property type="entry name" value="Gfo/Idh/MocA-like_OxRdtase_N"/>
</dbReference>
<dbReference type="Pfam" id="PF22725">
    <property type="entry name" value="GFO_IDH_MocA_C3"/>
    <property type="match status" value="1"/>
</dbReference>
<comment type="caution">
    <text evidence="3">The sequence shown here is derived from an EMBL/GenBank/DDBJ whole genome shotgun (WGS) entry which is preliminary data.</text>
</comment>
<feature type="domain" description="GFO/IDH/MocA-like oxidoreductase" evidence="2">
    <location>
        <begin position="158"/>
        <end position="234"/>
    </location>
</feature>
<dbReference type="AlphaFoldDB" id="A0A556MZ63"/>
<keyword evidence="4" id="KW-1185">Reference proteome</keyword>
<proteinExistence type="predicted"/>
<sequence length="332" mass="37336">MGEQKLKIGVFGAGHLGRIHIRLLLELSDLFELIGFYDPSDESAEKTTAEYHIKRWDDMQALIDAADCVDVVAPTLHHYDIAYKALRSSKHVFIEKPVAETTEQAKILLDLSREAGVIAQVGHVERFNPAFRAAEPLIVKPMFFEIHRLAQYNPRGTDVSVILDLMIHDLDIVLSCVNSSIRRISASGVSVVSRTPDITSVRIEFDNGCVANLTASRMSLNNMRKTRIFQKTGYLVIDFLNQSVDQIMITPKDEETPGFFSFQLNDDVNFSALKPEIKKTNAIQEELRSFYNSIVHNQPVVVSIDDACRALDVAYQIIDKLKSAHLSVFDNN</sequence>
<name>A0A556MZ63_9FLAO</name>
<accession>A0A556MZ63</accession>
<dbReference type="PANTHER" id="PTHR43377:SF1">
    <property type="entry name" value="BILIVERDIN REDUCTASE A"/>
    <property type="match status" value="1"/>
</dbReference>
<dbReference type="RefSeq" id="WP_144333198.1">
    <property type="nucleotide sequence ID" value="NZ_VLPL01000004.1"/>
</dbReference>
<dbReference type="SUPFAM" id="SSF51735">
    <property type="entry name" value="NAD(P)-binding Rossmann-fold domains"/>
    <property type="match status" value="1"/>
</dbReference>
<reference evidence="3 4" key="1">
    <citation type="submission" date="2019-07" db="EMBL/GenBank/DDBJ databases">
        <authorList>
            <person name="Huq M.A."/>
        </authorList>
    </citation>
    <scope>NUCLEOTIDE SEQUENCE [LARGE SCALE GENOMIC DNA]</scope>
    <source>
        <strain evidence="3 4">MAH-3</strain>
    </source>
</reference>
<evidence type="ECO:0000313" key="3">
    <source>
        <dbReference type="EMBL" id="TSJ45079.1"/>
    </source>
</evidence>
<dbReference type="PANTHER" id="PTHR43377">
    <property type="entry name" value="BILIVERDIN REDUCTASE A"/>
    <property type="match status" value="1"/>
</dbReference>
<dbReference type="Proteomes" id="UP000316008">
    <property type="component" value="Unassembled WGS sequence"/>
</dbReference>
<dbReference type="Pfam" id="PF01408">
    <property type="entry name" value="GFO_IDH_MocA"/>
    <property type="match status" value="1"/>
</dbReference>
<dbReference type="EMBL" id="VLPL01000004">
    <property type="protein sequence ID" value="TSJ45079.1"/>
    <property type="molecule type" value="Genomic_DNA"/>
</dbReference>
<organism evidence="3 4">
    <name type="scientific">Fluviicola chungangensis</name>
    <dbReference type="NCBI Taxonomy" id="2597671"/>
    <lineage>
        <taxon>Bacteria</taxon>
        <taxon>Pseudomonadati</taxon>
        <taxon>Bacteroidota</taxon>
        <taxon>Flavobacteriia</taxon>
        <taxon>Flavobacteriales</taxon>
        <taxon>Crocinitomicaceae</taxon>
        <taxon>Fluviicola</taxon>
    </lineage>
</organism>
<dbReference type="Gene3D" id="3.40.50.720">
    <property type="entry name" value="NAD(P)-binding Rossmann-like Domain"/>
    <property type="match status" value="1"/>
</dbReference>
<dbReference type="InterPro" id="IPR051450">
    <property type="entry name" value="Gfo/Idh/MocA_Oxidoreductases"/>
</dbReference>
<protein>
    <submittedName>
        <fullName evidence="3">Gfo/Idh/MocA family oxidoreductase</fullName>
    </submittedName>
</protein>
<dbReference type="InterPro" id="IPR036291">
    <property type="entry name" value="NAD(P)-bd_dom_sf"/>
</dbReference>
<dbReference type="InterPro" id="IPR055170">
    <property type="entry name" value="GFO_IDH_MocA-like_dom"/>
</dbReference>
<gene>
    <name evidence="3" type="ORF">FO442_09315</name>
</gene>
<feature type="domain" description="Gfo/Idh/MocA-like oxidoreductase N-terminal" evidence="1">
    <location>
        <begin position="6"/>
        <end position="123"/>
    </location>
</feature>
<evidence type="ECO:0000313" key="4">
    <source>
        <dbReference type="Proteomes" id="UP000316008"/>
    </source>
</evidence>